<sequence>MKIKSIIAAAALMTVSSAFAATTNITLVQDPLKSTDYTGYFGLSHTGAFTDTFTFSPSLNSSLVSAVLSSIGFTKSTNLDFTSVKINGIALDIVNGAVDTATTPSLLALHGPLTLVVSGQAHDLNPGSFNASYSGTINVTAVPEPETFAMLGAGLALVGFAARRRKAANQA</sequence>
<protein>
    <submittedName>
        <fullName evidence="3">PEP-CTERM sorting domain-containing protein</fullName>
    </submittedName>
</protein>
<reference evidence="3 4" key="1">
    <citation type="submission" date="2019-11" db="EMBL/GenBank/DDBJ databases">
        <title>Novel species isolated from a subtropical stream in China.</title>
        <authorList>
            <person name="Lu H."/>
        </authorList>
    </citation>
    <scope>NUCLEOTIDE SEQUENCE [LARGE SCALE GENOMIC DNA]</scope>
    <source>
        <strain evidence="3 4">FT25W</strain>
    </source>
</reference>
<feature type="chain" id="PRO_5027117486" evidence="1">
    <location>
        <begin position="21"/>
        <end position="171"/>
    </location>
</feature>
<evidence type="ECO:0000259" key="2">
    <source>
        <dbReference type="Pfam" id="PF07589"/>
    </source>
</evidence>
<dbReference type="EMBL" id="WKJM01000027">
    <property type="protein sequence ID" value="MRX10996.1"/>
    <property type="molecule type" value="Genomic_DNA"/>
</dbReference>
<name>A0A6L5QMH4_9BURK</name>
<keyword evidence="1" id="KW-0732">Signal</keyword>
<keyword evidence="4" id="KW-1185">Reference proteome</keyword>
<evidence type="ECO:0000256" key="1">
    <source>
        <dbReference type="SAM" id="SignalP"/>
    </source>
</evidence>
<dbReference type="InterPro" id="IPR013424">
    <property type="entry name" value="Ice-binding_C"/>
</dbReference>
<feature type="domain" description="Ice-binding protein C-terminal" evidence="2">
    <location>
        <begin position="141"/>
        <end position="165"/>
    </location>
</feature>
<dbReference type="AlphaFoldDB" id="A0A6L5QMH4"/>
<feature type="signal peptide" evidence="1">
    <location>
        <begin position="1"/>
        <end position="20"/>
    </location>
</feature>
<evidence type="ECO:0000313" key="3">
    <source>
        <dbReference type="EMBL" id="MRX10996.1"/>
    </source>
</evidence>
<dbReference type="Proteomes" id="UP000481037">
    <property type="component" value="Unassembled WGS sequence"/>
</dbReference>
<dbReference type="Pfam" id="PF07589">
    <property type="entry name" value="PEP-CTERM"/>
    <property type="match status" value="1"/>
</dbReference>
<evidence type="ECO:0000313" key="4">
    <source>
        <dbReference type="Proteomes" id="UP000481037"/>
    </source>
</evidence>
<dbReference type="NCBIfam" id="TIGR02595">
    <property type="entry name" value="PEP_CTERM"/>
    <property type="match status" value="1"/>
</dbReference>
<accession>A0A6L5QMH4</accession>
<dbReference type="NCBIfam" id="NF038126">
    <property type="entry name" value="PEP_CTERM_FxDxF"/>
    <property type="match status" value="1"/>
</dbReference>
<proteinExistence type="predicted"/>
<comment type="caution">
    <text evidence="3">The sequence shown here is derived from an EMBL/GenBank/DDBJ whole genome shotgun (WGS) entry which is preliminary data.</text>
</comment>
<gene>
    <name evidence="3" type="ORF">GJ697_24540</name>
</gene>
<dbReference type="RefSeq" id="WP_154369072.1">
    <property type="nucleotide sequence ID" value="NZ_WKJM01000027.1"/>
</dbReference>
<organism evidence="3 4">
    <name type="scientific">Duganella alba</name>
    <dbReference type="NCBI Taxonomy" id="2666081"/>
    <lineage>
        <taxon>Bacteria</taxon>
        <taxon>Pseudomonadati</taxon>
        <taxon>Pseudomonadota</taxon>
        <taxon>Betaproteobacteria</taxon>
        <taxon>Burkholderiales</taxon>
        <taxon>Oxalobacteraceae</taxon>
        <taxon>Telluria group</taxon>
        <taxon>Duganella</taxon>
    </lineage>
</organism>